<gene>
    <name evidence="1" type="ORF">HMPREF3293_01756</name>
</gene>
<dbReference type="InterPro" id="IPR052552">
    <property type="entry name" value="YeaO-like"/>
</dbReference>
<dbReference type="Proteomes" id="UP000070366">
    <property type="component" value="Unassembled WGS sequence"/>
</dbReference>
<accession>A0A136Q4F8</accession>
<evidence type="ECO:0000313" key="2">
    <source>
        <dbReference type="Proteomes" id="UP000070366"/>
    </source>
</evidence>
<evidence type="ECO:0000313" key="1">
    <source>
        <dbReference type="EMBL" id="KXK65542.1"/>
    </source>
</evidence>
<dbReference type="EMBL" id="LSZW01000061">
    <property type="protein sequence ID" value="KXK65542.1"/>
    <property type="molecule type" value="Genomic_DNA"/>
</dbReference>
<name>A0A136Q4F8_9FIRM</name>
<reference evidence="1 2" key="1">
    <citation type="submission" date="2016-02" db="EMBL/GenBank/DDBJ databases">
        <authorList>
            <person name="Wen L."/>
            <person name="He K."/>
            <person name="Yang H."/>
        </authorList>
    </citation>
    <scope>NUCLEOTIDE SEQUENCE [LARGE SCALE GENOMIC DNA]</scope>
    <source>
        <strain evidence="1 2">DSM 22607</strain>
    </source>
</reference>
<dbReference type="PANTHER" id="PTHR36849">
    <property type="entry name" value="CYTOPLASMIC PROTEIN-RELATED"/>
    <property type="match status" value="1"/>
</dbReference>
<organism evidence="1 2">
    <name type="scientific">Christensenella minuta</name>
    <dbReference type="NCBI Taxonomy" id="626937"/>
    <lineage>
        <taxon>Bacteria</taxon>
        <taxon>Bacillati</taxon>
        <taxon>Bacillota</taxon>
        <taxon>Clostridia</taxon>
        <taxon>Christensenellales</taxon>
        <taxon>Christensenellaceae</taxon>
        <taxon>Christensenella</taxon>
    </lineage>
</organism>
<keyword evidence="2" id="KW-1185">Reference proteome</keyword>
<dbReference type="STRING" id="626937.HMPREF3293_01756"/>
<sequence length="134" mass="15374">MLINRSEVRNMLKLKRVQLGADKGDGFRILVDRLWPRGETKEKAAIDLWEKEVAPTSGLRKWFGHEPEKFPAFQKRYRAELDRNPAVEPFLARLEKELAKGGVTLVYAAKDSVHSNAVVLKEYLEERLKEGGAR</sequence>
<dbReference type="PATRIC" id="fig|626937.4.peg.1734"/>
<dbReference type="PANTHER" id="PTHR36849:SF1">
    <property type="entry name" value="CYTOPLASMIC PROTEIN"/>
    <property type="match status" value="1"/>
</dbReference>
<dbReference type="AlphaFoldDB" id="A0A136Q4F8"/>
<evidence type="ECO:0008006" key="3">
    <source>
        <dbReference type="Google" id="ProtNLM"/>
    </source>
</evidence>
<protein>
    <recommendedName>
        <fullName evidence="3">DUF488 domain-containing protein</fullName>
    </recommendedName>
</protein>
<proteinExistence type="predicted"/>
<dbReference type="Pfam" id="PF22752">
    <property type="entry name" value="DUF488-N3i"/>
    <property type="match status" value="1"/>
</dbReference>
<comment type="caution">
    <text evidence="1">The sequence shown here is derived from an EMBL/GenBank/DDBJ whole genome shotgun (WGS) entry which is preliminary data.</text>
</comment>